<keyword evidence="9" id="KW-1185">Reference proteome</keyword>
<sequence length="505" mass="57198">MITYVVQRGDSLYSIAQKFGVTADSLLKENRLTSNAIYVGQTLAMPMFRQRTYTVRAGDSLYSIAQRFGTTYQAIMILNGLTSTALQVGQRLHIPVYTEAIVNANTANVRKYPGTTSPLIDQMDRGARLPVTGIEGDWVQVRLYDGRIGWVLRDLVRIVPHGGERPVQQVLGFYTEREGPTLPSSHQVFVEHTAQLSAVGMFHFRINRAHPTEIEKFPATFTDVYMRQVVDYGHRHNVKMLPTVHNLLYERGHQEVNKEVIHGMLATPDTRRAFISSVIALIQRYNFDGVNIDFEDVRYDDRERLSAFYRELGKALHDHGYFYSVDTPSRTSDEPTNPFSAPFNYSILGQAVNELVLMLYNEHGWPGSGPGPVVSIGWMESVVKYALTKMPASKITAAVSVFGFDFNLTTGRNTYATYSMAMNLAKKYNKEVIFDAKTQTPMFAYTDESGNKHEVWFENAASIRSKMQLAHRLGIRGIALWRLGMEDPGIWTMMENEFVIRKSVT</sequence>
<feature type="domain" description="GH18" evidence="7">
    <location>
        <begin position="168"/>
        <end position="501"/>
    </location>
</feature>
<evidence type="ECO:0000313" key="9">
    <source>
        <dbReference type="Proteomes" id="UP000028123"/>
    </source>
</evidence>
<dbReference type="InterPro" id="IPR018392">
    <property type="entry name" value="LysM"/>
</dbReference>
<dbReference type="CDD" id="cd00118">
    <property type="entry name" value="LysM"/>
    <property type="match status" value="2"/>
</dbReference>
<feature type="domain" description="LysM" evidence="6">
    <location>
        <begin position="51"/>
        <end position="94"/>
    </location>
</feature>
<dbReference type="PANTHER" id="PTHR46066">
    <property type="entry name" value="CHITINASE DOMAIN-CONTAINING PROTEIN 1 FAMILY MEMBER"/>
    <property type="match status" value="1"/>
</dbReference>
<dbReference type="EMBL" id="JNVM01000004">
    <property type="protein sequence ID" value="KEQ27086.1"/>
    <property type="molecule type" value="Genomic_DNA"/>
</dbReference>
<dbReference type="SMART" id="SM00257">
    <property type="entry name" value="LysM"/>
    <property type="match status" value="2"/>
</dbReference>
<dbReference type="PROSITE" id="PS51782">
    <property type="entry name" value="LYSM"/>
    <property type="match status" value="2"/>
</dbReference>
<comment type="similarity">
    <text evidence="4">Belongs to the glycosyl hydrolase 18 family.</text>
</comment>
<dbReference type="PANTHER" id="PTHR46066:SF2">
    <property type="entry name" value="CHITINASE DOMAIN-CONTAINING PROTEIN 1"/>
    <property type="match status" value="1"/>
</dbReference>
<dbReference type="SMART" id="SM00287">
    <property type="entry name" value="SH3b"/>
    <property type="match status" value="1"/>
</dbReference>
<dbReference type="Proteomes" id="UP000028123">
    <property type="component" value="Unassembled WGS sequence"/>
</dbReference>
<evidence type="ECO:0000313" key="8">
    <source>
        <dbReference type="EMBL" id="KEQ27086.1"/>
    </source>
</evidence>
<dbReference type="InterPro" id="IPR017853">
    <property type="entry name" value="GH"/>
</dbReference>
<gene>
    <name evidence="8" type="ORF">ET33_24700</name>
</gene>
<dbReference type="SMART" id="SM00636">
    <property type="entry name" value="Glyco_18"/>
    <property type="match status" value="1"/>
</dbReference>
<dbReference type="SUPFAM" id="SSF51445">
    <property type="entry name" value="(Trans)glycosidases"/>
    <property type="match status" value="1"/>
</dbReference>
<reference evidence="8 9" key="1">
    <citation type="submission" date="2014-06" db="EMBL/GenBank/DDBJ databases">
        <title>Draft genome sequence of Paenibacillus sp. MSt1.</title>
        <authorList>
            <person name="Aw Y.K."/>
            <person name="Ong K.S."/>
            <person name="Gan H.M."/>
            <person name="Lee S.M."/>
        </authorList>
    </citation>
    <scope>NUCLEOTIDE SEQUENCE [LARGE SCALE GENOMIC DNA]</scope>
    <source>
        <strain evidence="8 9">MSt1</strain>
    </source>
</reference>
<evidence type="ECO:0000256" key="4">
    <source>
        <dbReference type="RuleBase" id="RU004453"/>
    </source>
</evidence>
<dbReference type="InterPro" id="IPR001223">
    <property type="entry name" value="Glyco_hydro18_cat"/>
</dbReference>
<dbReference type="RefSeq" id="WP_152570588.1">
    <property type="nucleotide sequence ID" value="NZ_JNVM01000004.1"/>
</dbReference>
<dbReference type="eggNOG" id="COG3858">
    <property type="taxonomic scope" value="Bacteria"/>
</dbReference>
<evidence type="ECO:0000259" key="5">
    <source>
        <dbReference type="PROSITE" id="PS51781"/>
    </source>
</evidence>
<dbReference type="CDD" id="cd02874">
    <property type="entry name" value="GH18_CFLE_spore_hydrolase"/>
    <property type="match status" value="1"/>
</dbReference>
<dbReference type="Gene3D" id="3.10.50.10">
    <property type="match status" value="1"/>
</dbReference>
<dbReference type="InterPro" id="IPR003646">
    <property type="entry name" value="SH3-like_bac-type"/>
</dbReference>
<evidence type="ECO:0000256" key="2">
    <source>
        <dbReference type="ARBA" id="ARBA00023295"/>
    </source>
</evidence>
<dbReference type="GO" id="GO:0004553">
    <property type="term" value="F:hydrolase activity, hydrolyzing O-glycosyl compounds"/>
    <property type="evidence" value="ECO:0007669"/>
    <property type="project" value="InterPro"/>
</dbReference>
<dbReference type="InterPro" id="IPR029070">
    <property type="entry name" value="Chitinase_insertion_sf"/>
</dbReference>
<evidence type="ECO:0000256" key="1">
    <source>
        <dbReference type="ARBA" id="ARBA00022801"/>
    </source>
</evidence>
<dbReference type="PROSITE" id="PS01095">
    <property type="entry name" value="GH18_1"/>
    <property type="match status" value="1"/>
</dbReference>
<evidence type="ECO:0000259" key="6">
    <source>
        <dbReference type="PROSITE" id="PS51782"/>
    </source>
</evidence>
<dbReference type="Gene3D" id="3.20.20.80">
    <property type="entry name" value="Glycosidases"/>
    <property type="match status" value="1"/>
</dbReference>
<dbReference type="InterPro" id="IPR011583">
    <property type="entry name" value="Chitinase_II/V-like_cat"/>
</dbReference>
<feature type="domain" description="LysM" evidence="6">
    <location>
        <begin position="2"/>
        <end position="45"/>
    </location>
</feature>
<dbReference type="Gene3D" id="3.10.350.10">
    <property type="entry name" value="LysM domain"/>
    <property type="match status" value="2"/>
</dbReference>
<dbReference type="InterPro" id="IPR041704">
    <property type="entry name" value="CFLE_GH18"/>
</dbReference>
<dbReference type="InterPro" id="IPR001579">
    <property type="entry name" value="Glyco_hydro_18_chit_AS"/>
</dbReference>
<dbReference type="PROSITE" id="PS51781">
    <property type="entry name" value="SH3B"/>
    <property type="match status" value="1"/>
</dbReference>
<dbReference type="Gene3D" id="2.30.30.40">
    <property type="entry name" value="SH3 Domains"/>
    <property type="match status" value="1"/>
</dbReference>
<dbReference type="Pfam" id="PF00704">
    <property type="entry name" value="Glyco_hydro_18"/>
    <property type="match status" value="1"/>
</dbReference>
<evidence type="ECO:0000259" key="7">
    <source>
        <dbReference type="PROSITE" id="PS51910"/>
    </source>
</evidence>
<dbReference type="eggNOG" id="COG1388">
    <property type="taxonomic scope" value="Bacteria"/>
</dbReference>
<keyword evidence="2 3" id="KW-0326">Glycosidase</keyword>
<evidence type="ECO:0000256" key="3">
    <source>
        <dbReference type="RuleBase" id="RU000489"/>
    </source>
</evidence>
<keyword evidence="1 3" id="KW-0378">Hydrolase</keyword>
<proteinExistence type="inferred from homology"/>
<name>A0A081P8R3_9BACL</name>
<organism evidence="8 9">
    <name type="scientific">Paenibacillus tyrfis</name>
    <dbReference type="NCBI Taxonomy" id="1501230"/>
    <lineage>
        <taxon>Bacteria</taxon>
        <taxon>Bacillati</taxon>
        <taxon>Bacillota</taxon>
        <taxon>Bacilli</taxon>
        <taxon>Bacillales</taxon>
        <taxon>Paenibacillaceae</taxon>
        <taxon>Paenibacillus</taxon>
    </lineage>
</organism>
<dbReference type="GO" id="GO:0005975">
    <property type="term" value="P:carbohydrate metabolic process"/>
    <property type="evidence" value="ECO:0007669"/>
    <property type="project" value="InterPro"/>
</dbReference>
<accession>A0A081P8R3</accession>
<protein>
    <submittedName>
        <fullName evidence="8">Glycosyl hydrolase</fullName>
    </submittedName>
</protein>
<dbReference type="SUPFAM" id="SSF54106">
    <property type="entry name" value="LysM domain"/>
    <property type="match status" value="2"/>
</dbReference>
<dbReference type="GO" id="GO:0008061">
    <property type="term" value="F:chitin binding"/>
    <property type="evidence" value="ECO:0007669"/>
    <property type="project" value="InterPro"/>
</dbReference>
<dbReference type="OrthoDB" id="9769314at2"/>
<dbReference type="PROSITE" id="PS51910">
    <property type="entry name" value="GH18_2"/>
    <property type="match status" value="1"/>
</dbReference>
<dbReference type="Pfam" id="PF01476">
    <property type="entry name" value="LysM"/>
    <property type="match status" value="2"/>
</dbReference>
<comment type="caution">
    <text evidence="8">The sequence shown here is derived from an EMBL/GenBank/DDBJ whole genome shotgun (WGS) entry which is preliminary data.</text>
</comment>
<feature type="domain" description="SH3b" evidence="5">
    <location>
        <begin position="97"/>
        <end position="159"/>
    </location>
</feature>
<dbReference type="AlphaFoldDB" id="A0A081P8R3"/>
<dbReference type="Pfam" id="PF08239">
    <property type="entry name" value="SH3_3"/>
    <property type="match status" value="1"/>
</dbReference>
<dbReference type="InterPro" id="IPR036779">
    <property type="entry name" value="LysM_dom_sf"/>
</dbReference>